<feature type="region of interest" description="Disordered" evidence="1">
    <location>
        <begin position="47"/>
        <end position="134"/>
    </location>
</feature>
<dbReference type="RefSeq" id="XP_038062921.1">
    <property type="nucleotide sequence ID" value="XM_038206993.1"/>
</dbReference>
<feature type="signal peptide" evidence="2">
    <location>
        <begin position="1"/>
        <end position="16"/>
    </location>
</feature>
<evidence type="ECO:0000313" key="4">
    <source>
        <dbReference type="Proteomes" id="UP000887568"/>
    </source>
</evidence>
<sequence>MKTFVVLLVCLGVAFADRRTQSVSSRLIRAIGDRPTYDVEEVQAPEPYVPPETAVPYSKGQQDHNYGAGAQNIDAQTHVAGGSDSHGSGASEYGAGAIGEDHGGAAPARHEGLGQVDKTQEEVYEPGSYGKREA</sequence>
<evidence type="ECO:0000313" key="3">
    <source>
        <dbReference type="EnsemblMetazoa" id="XP_038062921.1"/>
    </source>
</evidence>
<protein>
    <submittedName>
        <fullName evidence="3">Uncharacterized protein</fullName>
    </submittedName>
</protein>
<dbReference type="AlphaFoldDB" id="A0A914AHB7"/>
<feature type="compositionally biased region" description="Low complexity" evidence="1">
    <location>
        <begin position="80"/>
        <end position="91"/>
    </location>
</feature>
<proteinExistence type="predicted"/>
<dbReference type="Proteomes" id="UP000887568">
    <property type="component" value="Unplaced"/>
</dbReference>
<evidence type="ECO:0000256" key="1">
    <source>
        <dbReference type="SAM" id="MobiDB-lite"/>
    </source>
</evidence>
<organism evidence="3 4">
    <name type="scientific">Patiria miniata</name>
    <name type="common">Bat star</name>
    <name type="synonym">Asterina miniata</name>
    <dbReference type="NCBI Taxonomy" id="46514"/>
    <lineage>
        <taxon>Eukaryota</taxon>
        <taxon>Metazoa</taxon>
        <taxon>Echinodermata</taxon>
        <taxon>Eleutherozoa</taxon>
        <taxon>Asterozoa</taxon>
        <taxon>Asteroidea</taxon>
        <taxon>Valvatacea</taxon>
        <taxon>Valvatida</taxon>
        <taxon>Asterinidae</taxon>
        <taxon>Patiria</taxon>
    </lineage>
</organism>
<name>A0A914AHB7_PATMI</name>
<dbReference type="EnsemblMetazoa" id="XM_038206993.1">
    <property type="protein sequence ID" value="XP_038062921.1"/>
    <property type="gene ID" value="LOC119733417"/>
</dbReference>
<keyword evidence="2" id="KW-0732">Signal</keyword>
<reference evidence="3" key="1">
    <citation type="submission" date="2022-11" db="UniProtKB">
        <authorList>
            <consortium name="EnsemblMetazoa"/>
        </authorList>
    </citation>
    <scope>IDENTIFICATION</scope>
</reference>
<evidence type="ECO:0000256" key="2">
    <source>
        <dbReference type="SAM" id="SignalP"/>
    </source>
</evidence>
<feature type="chain" id="PRO_5037709485" evidence="2">
    <location>
        <begin position="17"/>
        <end position="134"/>
    </location>
</feature>
<dbReference type="GeneID" id="119733417"/>
<accession>A0A914AHB7</accession>
<keyword evidence="4" id="KW-1185">Reference proteome</keyword>
<feature type="compositionally biased region" description="Basic and acidic residues" evidence="1">
    <location>
        <begin position="99"/>
        <end position="112"/>
    </location>
</feature>